<evidence type="ECO:0000259" key="1">
    <source>
        <dbReference type="Pfam" id="PF13004"/>
    </source>
</evidence>
<dbReference type="Proteomes" id="UP000725002">
    <property type="component" value="Unassembled WGS sequence"/>
</dbReference>
<evidence type="ECO:0000313" key="3">
    <source>
        <dbReference type="Proteomes" id="UP000725002"/>
    </source>
</evidence>
<organism evidence="2 3">
    <name type="scientific">Candidatus Cryptobacteroides avicola</name>
    <dbReference type="NCBI Taxonomy" id="2840757"/>
    <lineage>
        <taxon>Bacteria</taxon>
        <taxon>Pseudomonadati</taxon>
        <taxon>Bacteroidota</taxon>
        <taxon>Bacteroidia</taxon>
        <taxon>Bacteroidales</taxon>
        <taxon>Candidatus Cryptobacteroides</taxon>
    </lineage>
</organism>
<dbReference type="InterPro" id="IPR013783">
    <property type="entry name" value="Ig-like_fold"/>
</dbReference>
<feature type="domain" description="BACON" evidence="1">
    <location>
        <begin position="303"/>
        <end position="350"/>
    </location>
</feature>
<sequence length="554" mass="60146">MKMKNIIAVLASGALLFAGCTKEYEVTTLDVIQLSKTFISVPEDGTPVTVELTASVDWSFDKLFEHEIEGQYEDHEVAKEMKETPEWLTVSNVSGGAGTTKLTFTAEASEVGREAKLVISAGGKKQNLTVRQGEIQASVATCAEVIAAVDGQSFTVTGTCTSIVNTTYGNWYLNDGTGEIYIYGTVNDSGQNAWDTFNIEVGDEVTVSGSKVTYGSTVEFVDAKFISVKKSLLQVPENGVTDFLVNKYGYRINSEGTVIDGENAANEIVAEFIVKGNGILFEIPSDMQSWAQVTDIKVVAPEEEDSEDPDITEVTIKVASTDGTVARSGVITFKSADGKDESSVEISVTQIPDEISMAEAMDKIDPTDAKKETYVKTSATIAATCRNGFLLYSDSEYLLVYADGFEYDSYKDMVGHTATVAGLVCQNNDGPQIKDVDILAIDKAVGTYTEPAECETLNAAKINELAAQTGKDVLEIKYFTATGRLIDPYHNLVVDGTDTALAFYGNDSKVFDLDRYCEKGEPVTVKGYYISRQEGRINFIVTDMEPELPAEEEK</sequence>
<dbReference type="EMBL" id="JADILV010000082">
    <property type="protein sequence ID" value="MBO8484679.1"/>
    <property type="molecule type" value="Genomic_DNA"/>
</dbReference>
<dbReference type="Gene3D" id="2.60.40.10">
    <property type="entry name" value="Immunoglobulins"/>
    <property type="match status" value="1"/>
</dbReference>
<proteinExistence type="predicted"/>
<dbReference type="AlphaFoldDB" id="A0A940DT99"/>
<dbReference type="PROSITE" id="PS51257">
    <property type="entry name" value="PROKAR_LIPOPROTEIN"/>
    <property type="match status" value="1"/>
</dbReference>
<evidence type="ECO:0000313" key="2">
    <source>
        <dbReference type="EMBL" id="MBO8484679.1"/>
    </source>
</evidence>
<dbReference type="InterPro" id="IPR024361">
    <property type="entry name" value="BACON"/>
</dbReference>
<gene>
    <name evidence="2" type="ORF">IAB75_11315</name>
</gene>
<dbReference type="Pfam" id="PF13004">
    <property type="entry name" value="BACON"/>
    <property type="match status" value="2"/>
</dbReference>
<reference evidence="2" key="2">
    <citation type="journal article" date="2021" name="PeerJ">
        <title>Extensive microbial diversity within the chicken gut microbiome revealed by metagenomics and culture.</title>
        <authorList>
            <person name="Gilroy R."/>
            <person name="Ravi A."/>
            <person name="Getino M."/>
            <person name="Pursley I."/>
            <person name="Horton D.L."/>
            <person name="Alikhan N.F."/>
            <person name="Baker D."/>
            <person name="Gharbi K."/>
            <person name="Hall N."/>
            <person name="Watson M."/>
            <person name="Adriaenssens E.M."/>
            <person name="Foster-Nyarko E."/>
            <person name="Jarju S."/>
            <person name="Secka A."/>
            <person name="Antonio M."/>
            <person name="Oren A."/>
            <person name="Chaudhuri R.R."/>
            <person name="La Ragione R."/>
            <person name="Hildebrand F."/>
            <person name="Pallen M.J."/>
        </authorList>
    </citation>
    <scope>NUCLEOTIDE SEQUENCE</scope>
    <source>
        <strain evidence="2">G3-8215</strain>
    </source>
</reference>
<name>A0A940DT99_9BACT</name>
<accession>A0A940DT99</accession>
<protein>
    <recommendedName>
        <fullName evidence="1">BACON domain-containing protein</fullName>
    </recommendedName>
</protein>
<comment type="caution">
    <text evidence="2">The sequence shown here is derived from an EMBL/GenBank/DDBJ whole genome shotgun (WGS) entry which is preliminary data.</text>
</comment>
<dbReference type="CDD" id="cd14948">
    <property type="entry name" value="BACON"/>
    <property type="match status" value="1"/>
</dbReference>
<feature type="domain" description="BACON" evidence="1">
    <location>
        <begin position="82"/>
        <end position="132"/>
    </location>
</feature>
<reference evidence="2" key="1">
    <citation type="submission" date="2020-10" db="EMBL/GenBank/DDBJ databases">
        <authorList>
            <person name="Gilroy R."/>
        </authorList>
    </citation>
    <scope>NUCLEOTIDE SEQUENCE</scope>
    <source>
        <strain evidence="2">G3-8215</strain>
    </source>
</reference>